<gene>
    <name evidence="8" type="primary">lapA</name>
    <name evidence="8" type="ORF">HC248_00819</name>
</gene>
<evidence type="ECO:0000256" key="1">
    <source>
        <dbReference type="ARBA" id="ARBA00022475"/>
    </source>
</evidence>
<feature type="region of interest" description="Disordered" evidence="5">
    <location>
        <begin position="72"/>
        <end position="112"/>
    </location>
</feature>
<keyword evidence="1" id="KW-1003">Cell membrane</keyword>
<evidence type="ECO:0000256" key="5">
    <source>
        <dbReference type="SAM" id="MobiDB-lite"/>
    </source>
</evidence>
<accession>A0A6H2H6Q1</accession>
<evidence type="ECO:0000259" key="7">
    <source>
        <dbReference type="Pfam" id="PF06305"/>
    </source>
</evidence>
<name>A0A6H2H6Q1_9BURK</name>
<feature type="compositionally biased region" description="Polar residues" evidence="5">
    <location>
        <begin position="76"/>
        <end position="91"/>
    </location>
</feature>
<proteinExistence type="predicted"/>
<sequence>MKYLLWLLKAAIFFTLFAFALNNQQIVSVNFFFGTLWQAPLVIVVLATFAAGVALGILLMMPRWWKKRRALKHSEPSVNPGSRGNSDADPQTNSTSNTESSSSNAKPPHYGL</sequence>
<dbReference type="KEGG" id="pvac:HC248_00819"/>
<dbReference type="Pfam" id="PF06305">
    <property type="entry name" value="LapA_dom"/>
    <property type="match status" value="1"/>
</dbReference>
<evidence type="ECO:0000256" key="6">
    <source>
        <dbReference type="SAM" id="Phobius"/>
    </source>
</evidence>
<protein>
    <submittedName>
        <fullName evidence="8">Lipopolysaccharide assembly protein A</fullName>
    </submittedName>
</protein>
<organism evidence="8 9">
    <name type="scientific">Polaromonas vacuolata</name>
    <dbReference type="NCBI Taxonomy" id="37448"/>
    <lineage>
        <taxon>Bacteria</taxon>
        <taxon>Pseudomonadati</taxon>
        <taxon>Pseudomonadota</taxon>
        <taxon>Betaproteobacteria</taxon>
        <taxon>Burkholderiales</taxon>
        <taxon>Comamonadaceae</taxon>
        <taxon>Polaromonas</taxon>
    </lineage>
</organism>
<keyword evidence="3 6" id="KW-1133">Transmembrane helix</keyword>
<evidence type="ECO:0000256" key="4">
    <source>
        <dbReference type="ARBA" id="ARBA00023136"/>
    </source>
</evidence>
<evidence type="ECO:0000313" key="8">
    <source>
        <dbReference type="EMBL" id="QJC55539.1"/>
    </source>
</evidence>
<dbReference type="RefSeq" id="WP_168921392.1">
    <property type="nucleotide sequence ID" value="NZ_CP051461.1"/>
</dbReference>
<evidence type="ECO:0000256" key="3">
    <source>
        <dbReference type="ARBA" id="ARBA00022989"/>
    </source>
</evidence>
<feature type="transmembrane region" description="Helical" evidence="6">
    <location>
        <begin position="36"/>
        <end position="59"/>
    </location>
</feature>
<feature type="domain" description="Lipopolysaccharide assembly protein A" evidence="7">
    <location>
        <begin position="22"/>
        <end position="73"/>
    </location>
</feature>
<keyword evidence="9" id="KW-1185">Reference proteome</keyword>
<dbReference type="EMBL" id="CP051461">
    <property type="protein sequence ID" value="QJC55539.1"/>
    <property type="molecule type" value="Genomic_DNA"/>
</dbReference>
<evidence type="ECO:0000313" key="9">
    <source>
        <dbReference type="Proteomes" id="UP000502041"/>
    </source>
</evidence>
<feature type="compositionally biased region" description="Low complexity" evidence="5">
    <location>
        <begin position="92"/>
        <end position="104"/>
    </location>
</feature>
<keyword evidence="2 6" id="KW-0812">Transmembrane</keyword>
<dbReference type="InterPro" id="IPR010445">
    <property type="entry name" value="LapA_dom"/>
</dbReference>
<reference evidence="8 9" key="1">
    <citation type="submission" date="2020-04" db="EMBL/GenBank/DDBJ databases">
        <title>Complete genome of a Psychrophilic, Marine, Gas Vacuolate Bacterium Polaromonas vacuolata KCTC 22033T.</title>
        <authorList>
            <person name="Hwang K."/>
            <person name="Kim K.M."/>
        </authorList>
    </citation>
    <scope>NUCLEOTIDE SEQUENCE [LARGE SCALE GENOMIC DNA]</scope>
    <source>
        <strain evidence="8 9">KCTC 22033</strain>
    </source>
</reference>
<dbReference type="AlphaFoldDB" id="A0A6H2H6Q1"/>
<evidence type="ECO:0000256" key="2">
    <source>
        <dbReference type="ARBA" id="ARBA00022692"/>
    </source>
</evidence>
<keyword evidence="4 6" id="KW-0472">Membrane</keyword>
<dbReference type="GO" id="GO:0005886">
    <property type="term" value="C:plasma membrane"/>
    <property type="evidence" value="ECO:0007669"/>
    <property type="project" value="InterPro"/>
</dbReference>
<dbReference type="Proteomes" id="UP000502041">
    <property type="component" value="Chromosome"/>
</dbReference>